<sequence length="56" mass="6547">MAQIEELLFQVIQKTSADDFQRIGKNIYVTNAEKGMRITINRNTFRVITVDEVMKK</sequence>
<dbReference type="Pfam" id="PF12636">
    <property type="entry name" value="DUF3781"/>
    <property type="match status" value="1"/>
</dbReference>
<accession>A0A0E9LTG5</accession>
<reference evidence="1 2" key="1">
    <citation type="journal article" date="2015" name="Microbes Environ.">
        <title>Distribution and evolution of nitrogen fixation genes in the phylum bacteroidetes.</title>
        <authorList>
            <person name="Inoue J."/>
            <person name="Oshima K."/>
            <person name="Suda W."/>
            <person name="Sakamoto M."/>
            <person name="Iino T."/>
            <person name="Noda S."/>
            <person name="Hongoh Y."/>
            <person name="Hattori M."/>
            <person name="Ohkuma M."/>
        </authorList>
    </citation>
    <scope>NUCLEOTIDE SEQUENCE [LARGE SCALE GENOMIC DNA]</scope>
    <source>
        <strain evidence="1">JCM 15548</strain>
    </source>
</reference>
<comment type="caution">
    <text evidence="1">The sequence shown here is derived from an EMBL/GenBank/DDBJ whole genome shotgun (WGS) entry which is preliminary data.</text>
</comment>
<evidence type="ECO:0000313" key="1">
    <source>
        <dbReference type="EMBL" id="GAO28588.1"/>
    </source>
</evidence>
<proteinExistence type="predicted"/>
<organism evidence="1 2">
    <name type="scientific">Geofilum rubicundum JCM 15548</name>
    <dbReference type="NCBI Taxonomy" id="1236989"/>
    <lineage>
        <taxon>Bacteria</taxon>
        <taxon>Pseudomonadati</taxon>
        <taxon>Bacteroidota</taxon>
        <taxon>Bacteroidia</taxon>
        <taxon>Marinilabiliales</taxon>
        <taxon>Marinilabiliaceae</taxon>
        <taxon>Geofilum</taxon>
    </lineage>
</organism>
<dbReference type="AlphaFoldDB" id="A0A0E9LTG5"/>
<protein>
    <submittedName>
        <fullName evidence="1">Uncharacterized protein</fullName>
    </submittedName>
</protein>
<dbReference type="EMBL" id="BAZW01000003">
    <property type="protein sequence ID" value="GAO28588.1"/>
    <property type="molecule type" value="Genomic_DNA"/>
</dbReference>
<evidence type="ECO:0000313" key="2">
    <source>
        <dbReference type="Proteomes" id="UP000032900"/>
    </source>
</evidence>
<dbReference type="Proteomes" id="UP000032900">
    <property type="component" value="Unassembled WGS sequence"/>
</dbReference>
<keyword evidence="2" id="KW-1185">Reference proteome</keyword>
<name>A0A0E9LTG5_9BACT</name>
<dbReference type="InterPro" id="IPR024229">
    <property type="entry name" value="DUF3781"/>
</dbReference>
<gene>
    <name evidence="1" type="ORF">JCM15548_1703</name>
</gene>